<feature type="transmembrane region" description="Helical" evidence="2">
    <location>
        <begin position="38"/>
        <end position="61"/>
    </location>
</feature>
<evidence type="ECO:0000256" key="2">
    <source>
        <dbReference type="SAM" id="Phobius"/>
    </source>
</evidence>
<proteinExistence type="predicted"/>
<dbReference type="EMBL" id="JAJNDB010000002">
    <property type="protein sequence ID" value="MCD2194619.1"/>
    <property type="molecule type" value="Genomic_DNA"/>
</dbReference>
<reference evidence="3 4" key="1">
    <citation type="submission" date="2021-11" db="EMBL/GenBank/DDBJ databases">
        <title>Draft genome sequence of Actinomycetospora sp. SF1 isolated from the rhizosphere soil.</title>
        <authorList>
            <person name="Duangmal K."/>
            <person name="Chantavorakit T."/>
        </authorList>
    </citation>
    <scope>NUCLEOTIDE SEQUENCE [LARGE SCALE GENOMIC DNA]</scope>
    <source>
        <strain evidence="3 4">TBRC 5722</strain>
    </source>
</reference>
<keyword evidence="2" id="KW-0472">Membrane</keyword>
<evidence type="ECO:0000313" key="4">
    <source>
        <dbReference type="Proteomes" id="UP001199469"/>
    </source>
</evidence>
<keyword evidence="2" id="KW-1133">Transmembrane helix</keyword>
<name>A0ABS8PC99_9PSEU</name>
<dbReference type="Proteomes" id="UP001199469">
    <property type="component" value="Unassembled WGS sequence"/>
</dbReference>
<accession>A0ABS8PC99</accession>
<feature type="region of interest" description="Disordered" evidence="1">
    <location>
        <begin position="1"/>
        <end position="30"/>
    </location>
</feature>
<comment type="caution">
    <text evidence="3">The sequence shown here is derived from an EMBL/GenBank/DDBJ whole genome shotgun (WGS) entry which is preliminary data.</text>
</comment>
<organism evidence="3 4">
    <name type="scientific">Actinomycetospora endophytica</name>
    <dbReference type="NCBI Taxonomy" id="2291215"/>
    <lineage>
        <taxon>Bacteria</taxon>
        <taxon>Bacillati</taxon>
        <taxon>Actinomycetota</taxon>
        <taxon>Actinomycetes</taxon>
        <taxon>Pseudonocardiales</taxon>
        <taxon>Pseudonocardiaceae</taxon>
        <taxon>Actinomycetospora</taxon>
    </lineage>
</organism>
<protein>
    <recommendedName>
        <fullName evidence="5">MmpS family membrane protein</fullName>
    </recommendedName>
</protein>
<dbReference type="RefSeq" id="WP_230734750.1">
    <property type="nucleotide sequence ID" value="NZ_JAJNDB010000002.1"/>
</dbReference>
<sequence>MSDTDTTTQPGTADEVQADPGTADEAGKAAPSRSKRPLVLGLVGGIVVGFLVVGLIGAFLWPGHAFGPGSPDALASEATADVAAKNSAALDAISCRGADGKPVAPINPQIFGVIGSVKPAGAANLLIDSEARVPVDLTIAVQGQQQPLPIDLVLGENDRTWCFKGLTAR</sequence>
<keyword evidence="2" id="KW-0812">Transmembrane</keyword>
<gene>
    <name evidence="3" type="ORF">LQ327_14695</name>
</gene>
<feature type="compositionally biased region" description="Polar residues" evidence="1">
    <location>
        <begin position="1"/>
        <end position="11"/>
    </location>
</feature>
<evidence type="ECO:0008006" key="5">
    <source>
        <dbReference type="Google" id="ProtNLM"/>
    </source>
</evidence>
<evidence type="ECO:0000256" key="1">
    <source>
        <dbReference type="SAM" id="MobiDB-lite"/>
    </source>
</evidence>
<evidence type="ECO:0000313" key="3">
    <source>
        <dbReference type="EMBL" id="MCD2194619.1"/>
    </source>
</evidence>
<keyword evidence="4" id="KW-1185">Reference proteome</keyword>